<keyword evidence="5" id="KW-1185">Reference proteome</keyword>
<dbReference type="InterPro" id="IPR013819">
    <property type="entry name" value="LipOase_C"/>
</dbReference>
<evidence type="ECO:0000313" key="5">
    <source>
        <dbReference type="Proteomes" id="UP001207654"/>
    </source>
</evidence>
<dbReference type="Proteomes" id="UP001207654">
    <property type="component" value="Unassembled WGS sequence"/>
</dbReference>
<sequence length="524" mass="60935">MQRISKRRQVISRSVWHFKRIIWNGWTTIKYRLNKLVRIPAPQESGKRIEVVSLERRLKEIPVRKVRVASHIPRDEVSWRSWPAFRSWLRQGLYWFQHRVLQRFLSPMKKGLPPIDADHWKALDAACTRRHRKLFSAPELPAEYTGDVDLARLAVASPYACYLQKVTHDSYEWNFRQFERYAHRDGLHSLGVHVLFQMDREQRLRVVQIDSELGISKPDDPKWELSRKIALCAATTHMSVVRHLNWVHLIGASAAAIATRNNLPAEHPVRRLLWPHVYGTQDSNLLAIKSQLTPGGDFGDIFSFEYQDMCRLLDDTHDQFDISRFDPEEDARQRGIPKYGFATPVLDNRQELFQVMHAHAERYLRLYYTDEGIRRDEHLGLWLLELERLLPNGTTKWIGGNPTLAGVSRLVAAIIYLESVEHEAIGTGLWHYQLWPHVQPVRVYRNGQRLPLDIYQRLVNANFILNVKRTSLLEDFSYLALDNEGASAMRTFQDELQALQSRMAAGSPALWQVTPNILEANINA</sequence>
<dbReference type="Gene3D" id="1.20.245.10">
    <property type="entry name" value="Lipoxygenase-1, Domain 5"/>
    <property type="match status" value="1"/>
</dbReference>
<evidence type="ECO:0000259" key="3">
    <source>
        <dbReference type="PROSITE" id="PS51393"/>
    </source>
</evidence>
<dbReference type="PANTHER" id="PTHR11771">
    <property type="entry name" value="LIPOXYGENASE"/>
    <property type="match status" value="1"/>
</dbReference>
<keyword evidence="1" id="KW-0479">Metal-binding</keyword>
<evidence type="ECO:0000313" key="4">
    <source>
        <dbReference type="EMBL" id="MCY1078357.1"/>
    </source>
</evidence>
<comment type="caution">
    <text evidence="4">The sequence shown here is derived from an EMBL/GenBank/DDBJ whole genome shotgun (WGS) entry which is preliminary data.</text>
</comment>
<dbReference type="InterPro" id="IPR000907">
    <property type="entry name" value="LipOase"/>
</dbReference>
<dbReference type="InterPro" id="IPR036226">
    <property type="entry name" value="LipOase_C_sf"/>
</dbReference>
<dbReference type="EMBL" id="JAPNKA010000001">
    <property type="protein sequence ID" value="MCY1078357.1"/>
    <property type="molecule type" value="Genomic_DNA"/>
</dbReference>
<evidence type="ECO:0000256" key="2">
    <source>
        <dbReference type="ARBA" id="ARBA00023002"/>
    </source>
</evidence>
<evidence type="ECO:0000256" key="1">
    <source>
        <dbReference type="ARBA" id="ARBA00022723"/>
    </source>
</evidence>
<gene>
    <name evidence="4" type="ORF">OV287_28170</name>
</gene>
<feature type="domain" description="Lipoxygenase" evidence="3">
    <location>
        <begin position="223"/>
        <end position="524"/>
    </location>
</feature>
<dbReference type="SUPFAM" id="SSF48484">
    <property type="entry name" value="Lipoxigenase"/>
    <property type="match status" value="1"/>
</dbReference>
<protein>
    <submittedName>
        <fullName evidence="4">Lipoxygenase family protein</fullName>
    </submittedName>
</protein>
<reference evidence="4 5" key="1">
    <citation type="submission" date="2022-11" db="EMBL/GenBank/DDBJ databases">
        <title>Minimal conservation of predation-associated metabolite biosynthetic gene clusters underscores biosynthetic potential of Myxococcota including descriptions for ten novel species: Archangium lansinium sp. nov., Myxococcus landrumus sp. nov., Nannocystis bai.</title>
        <authorList>
            <person name="Ahearne A."/>
            <person name="Stevens C."/>
            <person name="Phillips K."/>
        </authorList>
    </citation>
    <scope>NUCLEOTIDE SEQUENCE [LARGE SCALE GENOMIC DNA]</scope>
    <source>
        <strain evidence="4 5">MIWBW</strain>
    </source>
</reference>
<keyword evidence="2" id="KW-0560">Oxidoreductase</keyword>
<dbReference type="PROSITE" id="PS51393">
    <property type="entry name" value="LIPOXYGENASE_3"/>
    <property type="match status" value="1"/>
</dbReference>
<accession>A0ABT4A9L8</accession>
<proteinExistence type="predicted"/>
<dbReference type="RefSeq" id="WP_267537141.1">
    <property type="nucleotide sequence ID" value="NZ_JAPNKA010000001.1"/>
</dbReference>
<name>A0ABT4A9L8_9BACT</name>
<dbReference type="Pfam" id="PF00305">
    <property type="entry name" value="Lipoxygenase"/>
    <property type="match status" value="1"/>
</dbReference>
<organism evidence="4 5">
    <name type="scientific">Archangium lansingense</name>
    <dbReference type="NCBI Taxonomy" id="2995310"/>
    <lineage>
        <taxon>Bacteria</taxon>
        <taxon>Pseudomonadati</taxon>
        <taxon>Myxococcota</taxon>
        <taxon>Myxococcia</taxon>
        <taxon>Myxococcales</taxon>
        <taxon>Cystobacterineae</taxon>
        <taxon>Archangiaceae</taxon>
        <taxon>Archangium</taxon>
    </lineage>
</organism>